<dbReference type="SUPFAM" id="SSF160935">
    <property type="entry name" value="VPA0735-like"/>
    <property type="match status" value="1"/>
</dbReference>
<sequence length="330" mass="34605">MSWDALYAAIAEARTQIAAVAPDAGTLAEGEAYLARVLAAGLGGAVLGHLFQQDGLSRALPCYGGPNPDYLMRFAPVAEGQTYRLEGRLEGSERVGVGLYTYGANGAPLEAGYVAFDRSNVAADGSFALDIGGDALPIAPGTRVMLTRTLHRDPAADPAKLRFTGGAPAKGLSLAMGSAAGALGFVAHSLGSNVREYLKWTSAARGYRNRLDVAPPELTATVQGDRDTQYFLGGFDLAEGEWLEVTMPADLGAGYWSLHAYNYWYEHLQTPGAHDRNVVADADGRIRIAVGPNPPSGAANHIDTLGRRKGAFVCRIIGGGGCPSAEVKRG</sequence>
<name>A0ABU8RRX2_9SPHN</name>
<evidence type="ECO:0000313" key="1">
    <source>
        <dbReference type="EMBL" id="MEJ5975821.1"/>
    </source>
</evidence>
<dbReference type="EMBL" id="JBBHJZ010000001">
    <property type="protein sequence ID" value="MEJ5975821.1"/>
    <property type="molecule type" value="Genomic_DNA"/>
</dbReference>
<evidence type="ECO:0000313" key="2">
    <source>
        <dbReference type="Proteomes" id="UP001361239"/>
    </source>
</evidence>
<reference evidence="1 2" key="1">
    <citation type="submission" date="2024-03" db="EMBL/GenBank/DDBJ databases">
        <authorList>
            <person name="Jo J.-H."/>
        </authorList>
    </citation>
    <scope>NUCLEOTIDE SEQUENCE [LARGE SCALE GENOMIC DNA]</scope>
    <source>
        <strain evidence="1 2">PS1R-30</strain>
    </source>
</reference>
<dbReference type="RefSeq" id="WP_339585750.1">
    <property type="nucleotide sequence ID" value="NZ_JBBHJZ010000001.1"/>
</dbReference>
<dbReference type="Proteomes" id="UP001361239">
    <property type="component" value="Unassembled WGS sequence"/>
</dbReference>
<gene>
    <name evidence="1" type="ORF">WG901_04195</name>
</gene>
<comment type="caution">
    <text evidence="1">The sequence shown here is derived from an EMBL/GenBank/DDBJ whole genome shotgun (WGS) entry which is preliminary data.</text>
</comment>
<proteinExistence type="predicted"/>
<accession>A0ABU8RRX2</accession>
<evidence type="ECO:0008006" key="3">
    <source>
        <dbReference type="Google" id="ProtNLM"/>
    </source>
</evidence>
<keyword evidence="2" id="KW-1185">Reference proteome</keyword>
<organism evidence="1 2">
    <name type="scientific">Novosphingobium anseongense</name>
    <dbReference type="NCBI Taxonomy" id="3133436"/>
    <lineage>
        <taxon>Bacteria</taxon>
        <taxon>Pseudomonadati</taxon>
        <taxon>Pseudomonadota</taxon>
        <taxon>Alphaproteobacteria</taxon>
        <taxon>Sphingomonadales</taxon>
        <taxon>Sphingomonadaceae</taxon>
        <taxon>Novosphingobium</taxon>
    </lineage>
</organism>
<protein>
    <recommendedName>
        <fullName evidence="3">DUF1214 domain-containing protein</fullName>
    </recommendedName>
</protein>